<evidence type="ECO:0000313" key="1">
    <source>
        <dbReference type="EMBL" id="KAJ8118547.1"/>
    </source>
</evidence>
<proteinExistence type="predicted"/>
<name>A0ACC2ITX1_9PLEO</name>
<evidence type="ECO:0000313" key="2">
    <source>
        <dbReference type="Proteomes" id="UP001153331"/>
    </source>
</evidence>
<protein>
    <submittedName>
        <fullName evidence="1">Uncharacterized protein</fullName>
    </submittedName>
</protein>
<comment type="caution">
    <text evidence="1">The sequence shown here is derived from an EMBL/GenBank/DDBJ whole genome shotgun (WGS) entry which is preliminary data.</text>
</comment>
<accession>A0ACC2ITX1</accession>
<sequence length="99" mass="9575">MTNATTSATTNSNEVTTGDQDIDFSLSQKKGGGGGGGGGHGGGRGGGRSGGGSGVWPGGSRSGASKSFGELAGRVKFWQGGLSATGLVVGGTLLLQFWI</sequence>
<dbReference type="EMBL" id="JAPHNI010000016">
    <property type="protein sequence ID" value="KAJ8118547.1"/>
    <property type="molecule type" value="Genomic_DNA"/>
</dbReference>
<gene>
    <name evidence="1" type="ORF">OPT61_g505</name>
</gene>
<organism evidence="1 2">
    <name type="scientific">Boeremia exigua</name>
    <dbReference type="NCBI Taxonomy" id="749465"/>
    <lineage>
        <taxon>Eukaryota</taxon>
        <taxon>Fungi</taxon>
        <taxon>Dikarya</taxon>
        <taxon>Ascomycota</taxon>
        <taxon>Pezizomycotina</taxon>
        <taxon>Dothideomycetes</taxon>
        <taxon>Pleosporomycetidae</taxon>
        <taxon>Pleosporales</taxon>
        <taxon>Pleosporineae</taxon>
        <taxon>Didymellaceae</taxon>
        <taxon>Boeremia</taxon>
    </lineage>
</organism>
<dbReference type="Proteomes" id="UP001153331">
    <property type="component" value="Unassembled WGS sequence"/>
</dbReference>
<keyword evidence="2" id="KW-1185">Reference proteome</keyword>
<reference evidence="1" key="1">
    <citation type="submission" date="2022-11" db="EMBL/GenBank/DDBJ databases">
        <title>Genome Sequence of Boeremia exigua.</title>
        <authorList>
            <person name="Buettner E."/>
        </authorList>
    </citation>
    <scope>NUCLEOTIDE SEQUENCE</scope>
    <source>
        <strain evidence="1">CU02</strain>
    </source>
</reference>